<name>A0ABT7IIJ5_9GAMM</name>
<evidence type="ECO:0008006" key="4">
    <source>
        <dbReference type="Google" id="ProtNLM"/>
    </source>
</evidence>
<protein>
    <recommendedName>
        <fullName evidence="4">MASE1 protein</fullName>
    </recommendedName>
</protein>
<keyword evidence="1" id="KW-0472">Membrane</keyword>
<evidence type="ECO:0000313" key="3">
    <source>
        <dbReference type="Proteomes" id="UP001227964"/>
    </source>
</evidence>
<gene>
    <name evidence="2" type="ORF">QPM17_22915</name>
</gene>
<proteinExistence type="predicted"/>
<evidence type="ECO:0000256" key="1">
    <source>
        <dbReference type="SAM" id="Phobius"/>
    </source>
</evidence>
<evidence type="ECO:0000313" key="2">
    <source>
        <dbReference type="EMBL" id="MDL0433997.1"/>
    </source>
</evidence>
<reference evidence="2 3" key="1">
    <citation type="submission" date="2023-06" db="EMBL/GenBank/DDBJ databases">
        <title>Marinobacter azerbaijanicus a moderately halophilic, isolated from Urmia Lake in Azerbaijan region of Iran.</title>
        <authorList>
            <person name="Sanchez-Porro C."/>
            <person name="Aghdam E.M."/>
            <person name="Saheb S.M."/>
            <person name="Tarhriz V."/>
            <person name="Kazemi E."/>
            <person name="Ammozegar M.A."/>
            <person name="Ventosa A."/>
            <person name="Hejazi M.S."/>
        </authorList>
    </citation>
    <scope>NUCLEOTIDE SEQUENCE [LARGE SCALE GENOMIC DNA]</scope>
    <source>
        <strain evidence="2 3">TBZ242</strain>
    </source>
</reference>
<feature type="transmembrane region" description="Helical" evidence="1">
    <location>
        <begin position="5"/>
        <end position="23"/>
    </location>
</feature>
<comment type="caution">
    <text evidence="2">The sequence shown here is derived from an EMBL/GenBank/DDBJ whole genome shotgun (WGS) entry which is preliminary data.</text>
</comment>
<dbReference type="EMBL" id="JASSVS010000031">
    <property type="protein sequence ID" value="MDL0433997.1"/>
    <property type="molecule type" value="Genomic_DNA"/>
</dbReference>
<keyword evidence="3" id="KW-1185">Reference proteome</keyword>
<accession>A0ABT7IIJ5</accession>
<keyword evidence="1" id="KW-0812">Transmembrane</keyword>
<feature type="transmembrane region" description="Helical" evidence="1">
    <location>
        <begin position="52"/>
        <end position="71"/>
    </location>
</feature>
<dbReference type="Proteomes" id="UP001227964">
    <property type="component" value="Unassembled WGS sequence"/>
</dbReference>
<sequence>MKKNVAQDVLFCIVWLAAVLIFNRSLNEPSTFMLLYAIPVFFISWRRGVSYGIVVAGLAVAIGAISGSIHSDKVYDGHFISEIIFAFSQLTVVSLSVRLAKRIVF</sequence>
<keyword evidence="1" id="KW-1133">Transmembrane helix</keyword>
<feature type="transmembrane region" description="Helical" evidence="1">
    <location>
        <begin position="83"/>
        <end position="100"/>
    </location>
</feature>
<organism evidence="2 3">
    <name type="scientific">Marinobacter azerbaijanicus</name>
    <dbReference type="NCBI Taxonomy" id="3050455"/>
    <lineage>
        <taxon>Bacteria</taxon>
        <taxon>Pseudomonadati</taxon>
        <taxon>Pseudomonadota</taxon>
        <taxon>Gammaproteobacteria</taxon>
        <taxon>Pseudomonadales</taxon>
        <taxon>Marinobacteraceae</taxon>
        <taxon>Marinobacter</taxon>
    </lineage>
</organism>
<dbReference type="RefSeq" id="WP_285394071.1">
    <property type="nucleotide sequence ID" value="NZ_JASSVS010000031.1"/>
</dbReference>